<keyword evidence="11 13" id="KW-0443">Lipid metabolism</keyword>
<feature type="binding site" evidence="13">
    <location>
        <begin position="57"/>
        <end position="64"/>
    </location>
    <ligand>
        <name>ATP</name>
        <dbReference type="ChEBI" id="CHEBI:30616"/>
    </ligand>
</feature>
<comment type="similarity">
    <text evidence="13">Belongs to the LpxK family.</text>
</comment>
<dbReference type="GO" id="GO:0009244">
    <property type="term" value="P:lipopolysaccharide core region biosynthetic process"/>
    <property type="evidence" value="ECO:0007669"/>
    <property type="project" value="TreeGrafter"/>
</dbReference>
<organism evidence="14 15">
    <name type="scientific">Nitrincola iocasae</name>
    <dbReference type="NCBI Taxonomy" id="2614693"/>
    <lineage>
        <taxon>Bacteria</taxon>
        <taxon>Pseudomonadati</taxon>
        <taxon>Pseudomonadota</taxon>
        <taxon>Gammaproteobacteria</taxon>
        <taxon>Oceanospirillales</taxon>
        <taxon>Oceanospirillaceae</taxon>
        <taxon>Nitrincola</taxon>
    </lineage>
</organism>
<dbReference type="AlphaFoldDB" id="A0A5J6LCV5"/>
<evidence type="ECO:0000256" key="8">
    <source>
        <dbReference type="ARBA" id="ARBA00022741"/>
    </source>
</evidence>
<dbReference type="Proteomes" id="UP000325606">
    <property type="component" value="Chromosome"/>
</dbReference>
<comment type="pathway">
    <text evidence="2 13">Glycolipid biosynthesis; lipid IV(A) biosynthesis; lipid IV(A) from (3R)-3-hydroxytetradecanoyl-[acyl-carrier-protein] and UDP-N-acetyl-alpha-D-glucosamine: step 6/6.</text>
</comment>
<dbReference type="GO" id="GO:0009029">
    <property type="term" value="F:lipid-A 4'-kinase activity"/>
    <property type="evidence" value="ECO:0007669"/>
    <property type="project" value="UniProtKB-UniRule"/>
</dbReference>
<evidence type="ECO:0000313" key="14">
    <source>
        <dbReference type="EMBL" id="QEW06514.1"/>
    </source>
</evidence>
<dbReference type="SUPFAM" id="SSF52540">
    <property type="entry name" value="P-loop containing nucleoside triphosphate hydrolases"/>
    <property type="match status" value="1"/>
</dbReference>
<proteinExistence type="inferred from homology"/>
<gene>
    <name evidence="13" type="primary">lpxK</name>
    <name evidence="14" type="ORF">F5I99_08320</name>
</gene>
<dbReference type="InterPro" id="IPR003758">
    <property type="entry name" value="LpxK"/>
</dbReference>
<evidence type="ECO:0000256" key="12">
    <source>
        <dbReference type="ARBA" id="ARBA00029757"/>
    </source>
</evidence>
<keyword evidence="5 13" id="KW-0444">Lipid biosynthesis</keyword>
<keyword evidence="6 13" id="KW-0441">Lipid A biosynthesis</keyword>
<comment type="catalytic activity">
    <reaction evidence="13">
        <text>a lipid A disaccharide + ATP = a lipid IVA + ADP + H(+)</text>
        <dbReference type="Rhea" id="RHEA:67840"/>
        <dbReference type="ChEBI" id="CHEBI:15378"/>
        <dbReference type="ChEBI" id="CHEBI:30616"/>
        <dbReference type="ChEBI" id="CHEBI:176343"/>
        <dbReference type="ChEBI" id="CHEBI:176425"/>
        <dbReference type="ChEBI" id="CHEBI:456216"/>
        <dbReference type="EC" id="2.7.1.130"/>
    </reaction>
</comment>
<dbReference type="RefSeq" id="WP_151054928.1">
    <property type="nucleotide sequence ID" value="NZ_CP044222.1"/>
</dbReference>
<comment type="function">
    <text evidence="1 13">Transfers the gamma-phosphate of ATP to the 4'-position of a tetraacyldisaccharide 1-phosphate intermediate (termed DS-1-P) to form tetraacyldisaccharide 1,4'-bis-phosphate (lipid IVA).</text>
</comment>
<protein>
    <recommendedName>
        <fullName evidence="4 13">Tetraacyldisaccharide 4'-kinase</fullName>
        <ecNumber evidence="3 13">2.7.1.130</ecNumber>
    </recommendedName>
    <alternativeName>
        <fullName evidence="12 13">Lipid A 4'-kinase</fullName>
    </alternativeName>
</protein>
<evidence type="ECO:0000313" key="15">
    <source>
        <dbReference type="Proteomes" id="UP000325606"/>
    </source>
</evidence>
<evidence type="ECO:0000256" key="2">
    <source>
        <dbReference type="ARBA" id="ARBA00004870"/>
    </source>
</evidence>
<dbReference type="NCBIfam" id="TIGR00682">
    <property type="entry name" value="lpxK"/>
    <property type="match status" value="1"/>
</dbReference>
<keyword evidence="8 13" id="KW-0547">Nucleotide-binding</keyword>
<evidence type="ECO:0000256" key="11">
    <source>
        <dbReference type="ARBA" id="ARBA00023098"/>
    </source>
</evidence>
<dbReference type="KEGG" id="nik:F5I99_08320"/>
<evidence type="ECO:0000256" key="3">
    <source>
        <dbReference type="ARBA" id="ARBA00012071"/>
    </source>
</evidence>
<evidence type="ECO:0000256" key="13">
    <source>
        <dbReference type="HAMAP-Rule" id="MF_00409"/>
    </source>
</evidence>
<keyword evidence="10 13" id="KW-0067">ATP-binding</keyword>
<dbReference type="EMBL" id="CP044222">
    <property type="protein sequence ID" value="QEW06514.1"/>
    <property type="molecule type" value="Genomic_DNA"/>
</dbReference>
<dbReference type="PANTHER" id="PTHR42724:SF1">
    <property type="entry name" value="TETRAACYLDISACCHARIDE 4'-KINASE, MITOCHONDRIAL-RELATED"/>
    <property type="match status" value="1"/>
</dbReference>
<dbReference type="GO" id="GO:0009245">
    <property type="term" value="P:lipid A biosynthetic process"/>
    <property type="evidence" value="ECO:0007669"/>
    <property type="project" value="UniProtKB-UniRule"/>
</dbReference>
<evidence type="ECO:0000256" key="5">
    <source>
        <dbReference type="ARBA" id="ARBA00022516"/>
    </source>
</evidence>
<dbReference type="UniPathway" id="UPA00359">
    <property type="reaction ID" value="UER00482"/>
</dbReference>
<keyword evidence="9 13" id="KW-0418">Kinase</keyword>
<evidence type="ECO:0000256" key="4">
    <source>
        <dbReference type="ARBA" id="ARBA00016436"/>
    </source>
</evidence>
<evidence type="ECO:0000256" key="10">
    <source>
        <dbReference type="ARBA" id="ARBA00022840"/>
    </source>
</evidence>
<evidence type="ECO:0000256" key="1">
    <source>
        <dbReference type="ARBA" id="ARBA00002274"/>
    </source>
</evidence>
<accession>A0A5J6LCV5</accession>
<dbReference type="GO" id="GO:0005886">
    <property type="term" value="C:plasma membrane"/>
    <property type="evidence" value="ECO:0007669"/>
    <property type="project" value="TreeGrafter"/>
</dbReference>
<keyword evidence="15" id="KW-1185">Reference proteome</keyword>
<dbReference type="GO" id="GO:0005524">
    <property type="term" value="F:ATP binding"/>
    <property type="evidence" value="ECO:0007669"/>
    <property type="project" value="UniProtKB-UniRule"/>
</dbReference>
<name>A0A5J6LCV5_9GAMM</name>
<dbReference type="InterPro" id="IPR027417">
    <property type="entry name" value="P-loop_NTPase"/>
</dbReference>
<reference evidence="14 15" key="1">
    <citation type="submission" date="2019-09" db="EMBL/GenBank/DDBJ databases">
        <title>Nitrincola iocasae sp. nov., a bacterium isolated from the sediment collected at a cold seep field in South China Sea.</title>
        <authorList>
            <person name="Zhang H."/>
            <person name="Wang H."/>
            <person name="Li C."/>
        </authorList>
    </citation>
    <scope>NUCLEOTIDE SEQUENCE [LARGE SCALE GENOMIC DNA]</scope>
    <source>
        <strain evidence="14 15">KXZD1103</strain>
    </source>
</reference>
<evidence type="ECO:0000256" key="7">
    <source>
        <dbReference type="ARBA" id="ARBA00022679"/>
    </source>
</evidence>
<evidence type="ECO:0000256" key="9">
    <source>
        <dbReference type="ARBA" id="ARBA00022777"/>
    </source>
</evidence>
<dbReference type="PANTHER" id="PTHR42724">
    <property type="entry name" value="TETRAACYLDISACCHARIDE 4'-KINASE"/>
    <property type="match status" value="1"/>
</dbReference>
<sequence>MKSLLEQAWYQQAAWLSVLRPLSAGFTYLARRRRKAFRDSKKSWIAPVPVVVVGNISVGGTGKTPIVLALIELLQSQGYKPGVVSRGYGANPPRFPWLVEPEQSAKQAGDEPLLIAIRGQVPVVIDPDRPAAVRHLLSHFDCDVVISDDGLQHYALARDIEIAVIDGARGLGNRRCLPEGALREPPERLSDVDFILQNGNAEVPQYTDAQVFHLSATAMLNLNSRESIPVDAWVATHGTTPVAAVAGIGNPGRFFTTLRELGLLVEEHPFPDHHPFVAEDLSQLVSTAVVMTEKDAVKCRQFDCPGCWVLQVSAILPDSFKQSLQQQLAVVQREKGKQHG</sequence>
<dbReference type="HAMAP" id="MF_00409">
    <property type="entry name" value="LpxK"/>
    <property type="match status" value="1"/>
</dbReference>
<dbReference type="EC" id="2.7.1.130" evidence="3 13"/>
<keyword evidence="7 13" id="KW-0808">Transferase</keyword>
<evidence type="ECO:0000256" key="6">
    <source>
        <dbReference type="ARBA" id="ARBA00022556"/>
    </source>
</evidence>
<dbReference type="Pfam" id="PF02606">
    <property type="entry name" value="LpxK"/>
    <property type="match status" value="1"/>
</dbReference>